<organism evidence="6">
    <name type="scientific">freshwater metagenome</name>
    <dbReference type="NCBI Taxonomy" id="449393"/>
    <lineage>
        <taxon>unclassified sequences</taxon>
        <taxon>metagenomes</taxon>
        <taxon>ecological metagenomes</taxon>
    </lineage>
</organism>
<evidence type="ECO:0000313" key="4">
    <source>
        <dbReference type="EMBL" id="CAB4779702.1"/>
    </source>
</evidence>
<dbReference type="EMBL" id="CAFBQZ010000050">
    <property type="protein sequence ID" value="CAB5073350.1"/>
    <property type="molecule type" value="Genomic_DNA"/>
</dbReference>
<evidence type="ECO:0000313" key="2">
    <source>
        <dbReference type="EMBL" id="CAB4664508.1"/>
    </source>
</evidence>
<evidence type="ECO:0000313" key="6">
    <source>
        <dbReference type="EMBL" id="CAB4975661.1"/>
    </source>
</evidence>
<feature type="transmembrane region" description="Helical" evidence="1">
    <location>
        <begin position="21"/>
        <end position="40"/>
    </location>
</feature>
<dbReference type="EMBL" id="CAEZWS010000027">
    <property type="protein sequence ID" value="CAB4664508.1"/>
    <property type="molecule type" value="Genomic_DNA"/>
</dbReference>
<protein>
    <submittedName>
        <fullName evidence="6">Unannotated protein</fullName>
    </submittedName>
</protein>
<accession>A0A6J7M4K6</accession>
<dbReference type="EMBL" id="CAFAAR010000116">
    <property type="protein sequence ID" value="CAB4809725.1"/>
    <property type="molecule type" value="Genomic_DNA"/>
</dbReference>
<dbReference type="EMBL" id="CAEZZZ010000035">
    <property type="protein sequence ID" value="CAB4779702.1"/>
    <property type="molecule type" value="Genomic_DNA"/>
</dbReference>
<keyword evidence="1" id="KW-1133">Transmembrane helix</keyword>
<dbReference type="EMBL" id="CAFBOE010000055">
    <property type="protein sequence ID" value="CAB4975661.1"/>
    <property type="molecule type" value="Genomic_DNA"/>
</dbReference>
<evidence type="ECO:0000313" key="3">
    <source>
        <dbReference type="EMBL" id="CAB4695963.1"/>
    </source>
</evidence>
<dbReference type="EMBL" id="CAEZXT010000024">
    <property type="protein sequence ID" value="CAB4695963.1"/>
    <property type="molecule type" value="Genomic_DNA"/>
</dbReference>
<evidence type="ECO:0000256" key="1">
    <source>
        <dbReference type="SAM" id="Phobius"/>
    </source>
</evidence>
<keyword evidence="1" id="KW-0472">Membrane</keyword>
<reference evidence="6" key="1">
    <citation type="submission" date="2020-05" db="EMBL/GenBank/DDBJ databases">
        <authorList>
            <person name="Chiriac C."/>
            <person name="Salcher M."/>
            <person name="Ghai R."/>
            <person name="Kavagutti S V."/>
        </authorList>
    </citation>
    <scope>NUCLEOTIDE SEQUENCE</scope>
</reference>
<keyword evidence="1" id="KW-0812">Transmembrane</keyword>
<gene>
    <name evidence="2" type="ORF">UFOPK2288_00685</name>
    <name evidence="3" type="ORF">UFOPK2589_00552</name>
    <name evidence="4" type="ORF">UFOPK2931_00696</name>
    <name evidence="5" type="ORF">UFOPK3056_00967</name>
    <name evidence="6" type="ORF">UFOPK3916_00719</name>
    <name evidence="7" type="ORF">UFOPK4372_00725</name>
</gene>
<sequence length="163" mass="17777">MAVIRKKFSKHLSTIKENEGSVAVLTLGLFLMTLAFATLMTDIASIAIAKRSLIHASEAAVVRAVQSLDESSYYNGKNAIAIPINCSMARMKVIQELGLWMQGGGQMLRPELVEIALVDFYCLDNVIRISTTAKAKLPFRLPNSTLVNVDIHASVGAQSNRQN</sequence>
<proteinExistence type="predicted"/>
<name>A0A6J7M4K6_9ZZZZ</name>
<evidence type="ECO:0000313" key="7">
    <source>
        <dbReference type="EMBL" id="CAB5073350.1"/>
    </source>
</evidence>
<dbReference type="AlphaFoldDB" id="A0A6J7M4K6"/>
<evidence type="ECO:0000313" key="5">
    <source>
        <dbReference type="EMBL" id="CAB4809725.1"/>
    </source>
</evidence>